<evidence type="ECO:0000256" key="2">
    <source>
        <dbReference type="ARBA" id="ARBA00022679"/>
    </source>
</evidence>
<dbReference type="Pfam" id="PF13439">
    <property type="entry name" value="Glyco_transf_4"/>
    <property type="match status" value="1"/>
</dbReference>
<protein>
    <submittedName>
        <fullName evidence="5">Glycosyltransferase family 1 protein</fullName>
    </submittedName>
</protein>
<keyword evidence="2 5" id="KW-0808">Transferase</keyword>
<feature type="domain" description="Glycosyltransferase subfamily 4-like N-terminal" evidence="4">
    <location>
        <begin position="35"/>
        <end position="198"/>
    </location>
</feature>
<dbReference type="PANTHER" id="PTHR45947">
    <property type="entry name" value="SULFOQUINOVOSYL TRANSFERASE SQD2"/>
    <property type="match status" value="1"/>
</dbReference>
<organism evidence="5 6">
    <name type="scientific">Nocardioides marmoriginsengisoli</name>
    <dbReference type="NCBI Taxonomy" id="661483"/>
    <lineage>
        <taxon>Bacteria</taxon>
        <taxon>Bacillati</taxon>
        <taxon>Actinomycetota</taxon>
        <taxon>Actinomycetes</taxon>
        <taxon>Propionibacteriales</taxon>
        <taxon>Nocardioidaceae</taxon>
        <taxon>Nocardioides</taxon>
    </lineage>
</organism>
<dbReference type="RefSeq" id="WP_123226213.1">
    <property type="nucleotide sequence ID" value="NZ_RJSE01000003.1"/>
</dbReference>
<dbReference type="AlphaFoldDB" id="A0A3N0CP27"/>
<reference evidence="5 6" key="1">
    <citation type="submission" date="2018-11" db="EMBL/GenBank/DDBJ databases">
        <authorList>
            <person name="Li F."/>
        </authorList>
    </citation>
    <scope>NUCLEOTIDE SEQUENCE [LARGE SCALE GENOMIC DNA]</scope>
    <source>
        <strain evidence="5 6">Gsoil 097</strain>
    </source>
</reference>
<feature type="domain" description="Glycosyl transferase family 1" evidence="3">
    <location>
        <begin position="207"/>
        <end position="362"/>
    </location>
</feature>
<dbReference type="OrthoDB" id="9802525at2"/>
<dbReference type="PANTHER" id="PTHR45947:SF3">
    <property type="entry name" value="SULFOQUINOVOSYL TRANSFERASE SQD2"/>
    <property type="match status" value="1"/>
</dbReference>
<dbReference type="Gene3D" id="3.40.50.2000">
    <property type="entry name" value="Glycogen Phosphorylase B"/>
    <property type="match status" value="2"/>
</dbReference>
<evidence type="ECO:0000313" key="6">
    <source>
        <dbReference type="Proteomes" id="UP000267128"/>
    </source>
</evidence>
<dbReference type="Proteomes" id="UP000267128">
    <property type="component" value="Unassembled WGS sequence"/>
</dbReference>
<keyword evidence="1" id="KW-0328">Glycosyltransferase</keyword>
<accession>A0A3N0CP27</accession>
<evidence type="ECO:0000256" key="1">
    <source>
        <dbReference type="ARBA" id="ARBA00022676"/>
    </source>
</evidence>
<sequence length="395" mass="41706">MSALGSTLARRSITPAHPVSGLRILVVTESFLPQVNGVTNSVRRVLEHLEPTPHQVLVLAPSGPDEYAGARVHRVASVAMPSYRDFPIGLASAHTLRRIFAEFQPDVVHLASPALLGRAAGAMARSLGIPVVAVYQTDLIGFAARYRFPGGTAMMRRLTTSIHGAADLNLVPSSASAEQLAALGVGRTVLWPRGVDTAQFHPGRRTDQLREEVGAEPGEVLLGYVGRLAAEKELDLLHAIQHLPGHRLVVVGGGPEEGRLRALLPDAHFLGVRHGEDLGRIVASLDVFVHTGSTETFCQAAQEALASGVPVVAPDAGGPRDLVRSGENGLLFTPGDGSDLYAHLDALVSSPGLRARMGAAAYAGTRGRTWAGVNNALLDHYLRLVRQPGVLPLAG</sequence>
<dbReference type="Pfam" id="PF00534">
    <property type="entry name" value="Glycos_transf_1"/>
    <property type="match status" value="1"/>
</dbReference>
<dbReference type="CDD" id="cd03814">
    <property type="entry name" value="GT4-like"/>
    <property type="match status" value="1"/>
</dbReference>
<gene>
    <name evidence="5" type="ORF">EFK50_03830</name>
</gene>
<dbReference type="SUPFAM" id="SSF53756">
    <property type="entry name" value="UDP-Glycosyltransferase/glycogen phosphorylase"/>
    <property type="match status" value="1"/>
</dbReference>
<dbReference type="InterPro" id="IPR001296">
    <property type="entry name" value="Glyco_trans_1"/>
</dbReference>
<proteinExistence type="predicted"/>
<dbReference type="GO" id="GO:1901137">
    <property type="term" value="P:carbohydrate derivative biosynthetic process"/>
    <property type="evidence" value="ECO:0007669"/>
    <property type="project" value="UniProtKB-ARBA"/>
</dbReference>
<evidence type="ECO:0000313" key="5">
    <source>
        <dbReference type="EMBL" id="RNL65110.1"/>
    </source>
</evidence>
<evidence type="ECO:0000259" key="4">
    <source>
        <dbReference type="Pfam" id="PF13439"/>
    </source>
</evidence>
<dbReference type="EMBL" id="RJSE01000003">
    <property type="protein sequence ID" value="RNL65110.1"/>
    <property type="molecule type" value="Genomic_DNA"/>
</dbReference>
<name>A0A3N0CP27_9ACTN</name>
<keyword evidence="6" id="KW-1185">Reference proteome</keyword>
<comment type="caution">
    <text evidence="5">The sequence shown here is derived from an EMBL/GenBank/DDBJ whole genome shotgun (WGS) entry which is preliminary data.</text>
</comment>
<dbReference type="InterPro" id="IPR050194">
    <property type="entry name" value="Glycosyltransferase_grp1"/>
</dbReference>
<dbReference type="InterPro" id="IPR028098">
    <property type="entry name" value="Glyco_trans_4-like_N"/>
</dbReference>
<evidence type="ECO:0000259" key="3">
    <source>
        <dbReference type="Pfam" id="PF00534"/>
    </source>
</evidence>
<dbReference type="GO" id="GO:0016758">
    <property type="term" value="F:hexosyltransferase activity"/>
    <property type="evidence" value="ECO:0007669"/>
    <property type="project" value="TreeGrafter"/>
</dbReference>